<name>A0ACA9QJS3_9GLOM</name>
<dbReference type="Proteomes" id="UP000789702">
    <property type="component" value="Unassembled WGS sequence"/>
</dbReference>
<feature type="non-terminal residue" evidence="1">
    <location>
        <position position="1"/>
    </location>
</feature>
<organism evidence="1 2">
    <name type="scientific">Dentiscutata heterogama</name>
    <dbReference type="NCBI Taxonomy" id="1316150"/>
    <lineage>
        <taxon>Eukaryota</taxon>
        <taxon>Fungi</taxon>
        <taxon>Fungi incertae sedis</taxon>
        <taxon>Mucoromycota</taxon>
        <taxon>Glomeromycotina</taxon>
        <taxon>Glomeromycetes</taxon>
        <taxon>Diversisporales</taxon>
        <taxon>Gigasporaceae</taxon>
        <taxon>Dentiscutata</taxon>
    </lineage>
</organism>
<evidence type="ECO:0000313" key="2">
    <source>
        <dbReference type="Proteomes" id="UP000789702"/>
    </source>
</evidence>
<keyword evidence="2" id="KW-1185">Reference proteome</keyword>
<gene>
    <name evidence="1" type="ORF">DHETER_LOCUS14822</name>
</gene>
<dbReference type="EMBL" id="CAJVPU010047635">
    <property type="protein sequence ID" value="CAG8754030.1"/>
    <property type="molecule type" value="Genomic_DNA"/>
</dbReference>
<comment type="caution">
    <text evidence="1">The sequence shown here is derived from an EMBL/GenBank/DDBJ whole genome shotgun (WGS) entry which is preliminary data.</text>
</comment>
<protein>
    <submittedName>
        <fullName evidence="1">14425_t:CDS:1</fullName>
    </submittedName>
</protein>
<proteinExistence type="predicted"/>
<evidence type="ECO:0000313" key="1">
    <source>
        <dbReference type="EMBL" id="CAG8754030.1"/>
    </source>
</evidence>
<sequence length="44" mass="5032">SGLSDPVLLKQRIAAIQDERERMLMLYSEFVSDNVIVPQDRAVK</sequence>
<reference evidence="1" key="1">
    <citation type="submission" date="2021-06" db="EMBL/GenBank/DDBJ databases">
        <authorList>
            <person name="Kallberg Y."/>
            <person name="Tangrot J."/>
            <person name="Rosling A."/>
        </authorList>
    </citation>
    <scope>NUCLEOTIDE SEQUENCE</scope>
    <source>
        <strain evidence="1">IL203A</strain>
    </source>
</reference>
<feature type="non-terminal residue" evidence="1">
    <location>
        <position position="44"/>
    </location>
</feature>
<accession>A0ACA9QJS3</accession>